<dbReference type="Proteomes" id="UP000257136">
    <property type="component" value="Unassembled WGS sequence"/>
</dbReference>
<evidence type="ECO:0008006" key="3">
    <source>
        <dbReference type="Google" id="ProtNLM"/>
    </source>
</evidence>
<keyword evidence="2" id="KW-1185">Reference proteome</keyword>
<accession>A0A3E0ESP3</accession>
<protein>
    <recommendedName>
        <fullName evidence="3">Outer membrane protein with beta-barrel domain</fullName>
    </recommendedName>
</protein>
<name>A0A3E0ESP3_9FLAO</name>
<gene>
    <name evidence="1" type="ORF">C8P67_103385</name>
</gene>
<reference evidence="1 2" key="1">
    <citation type="submission" date="2018-08" db="EMBL/GenBank/DDBJ databases">
        <title>Genomic Encyclopedia of Archaeal and Bacterial Type Strains, Phase II (KMG-II): from individual species to whole genera.</title>
        <authorList>
            <person name="Goeker M."/>
        </authorList>
    </citation>
    <scope>NUCLEOTIDE SEQUENCE [LARGE SCALE GENOMIC DNA]</scope>
    <source>
        <strain evidence="1 2">DSM 100880</strain>
    </source>
</reference>
<sequence length="532" mass="60523">MQKIMLFTIITIVALATKLSAQEKGSYKHVLDWSYWQSESPKYEMNLEKNPESSDQNIFTIKSVQSKINGFGTLMKTAKTDLYTGKTVKMSGYVKSDDVKSWAGLWMRVDYYDARVLAFDNMQNRPIKGFTDWTKYEIVLFVPKEATSISYGVLLDGTGKVGFKDVKLEVVDDNVPETGSNKGREHKVISFETKAKAIGDQIKKISDDEKKALKIDIEGLDEQVANGSISKERADELKLKKAQEHAANIDIKIAVEEEKLNQLVQDKVDGKVEEENTKKRGGTSIIIGGSNDSIALNGTEINLTSMKVYHGQKDKENRQSKRTTSQFVFAFGANNLVTDKQVANSDFKYLKSHFYEWGFTFNTRILKEDNLLHFKYGMSLMYNNLRATDDRYFEKNGAQTNLVTSAVHLDESRFRNVYIMAPLHLEFDFTKKEIRDNANYFRTHESVRVGLGGYAGFRVKSKQILCFDDASGNDVEQKTKGNFNVNDFNYGLSTYVGYKATSIYLKYDLQPLFENNAVDQNNISLGLRFDFN</sequence>
<dbReference type="AlphaFoldDB" id="A0A3E0ESP3"/>
<organism evidence="1 2">
    <name type="scientific">Flavobacterium aquicola</name>
    <dbReference type="NCBI Taxonomy" id="1682742"/>
    <lineage>
        <taxon>Bacteria</taxon>
        <taxon>Pseudomonadati</taxon>
        <taxon>Bacteroidota</taxon>
        <taxon>Flavobacteriia</taxon>
        <taxon>Flavobacteriales</taxon>
        <taxon>Flavobacteriaceae</taxon>
        <taxon>Flavobacterium</taxon>
    </lineage>
</organism>
<evidence type="ECO:0000313" key="2">
    <source>
        <dbReference type="Proteomes" id="UP000257136"/>
    </source>
</evidence>
<comment type="caution">
    <text evidence="1">The sequence shown here is derived from an EMBL/GenBank/DDBJ whole genome shotgun (WGS) entry which is preliminary data.</text>
</comment>
<dbReference type="EMBL" id="QUNI01000003">
    <property type="protein sequence ID" value="REH00400.1"/>
    <property type="molecule type" value="Genomic_DNA"/>
</dbReference>
<dbReference type="RefSeq" id="WP_245980385.1">
    <property type="nucleotide sequence ID" value="NZ_QUNI01000003.1"/>
</dbReference>
<proteinExistence type="predicted"/>
<dbReference type="Gene3D" id="2.60.120.260">
    <property type="entry name" value="Galactose-binding domain-like"/>
    <property type="match status" value="1"/>
</dbReference>
<evidence type="ECO:0000313" key="1">
    <source>
        <dbReference type="EMBL" id="REH00400.1"/>
    </source>
</evidence>